<protein>
    <submittedName>
        <fullName evidence="7">Membrane protein</fullName>
    </submittedName>
</protein>
<evidence type="ECO:0000256" key="6">
    <source>
        <dbReference type="SAM" id="Phobius"/>
    </source>
</evidence>
<feature type="transmembrane region" description="Helical" evidence="6">
    <location>
        <begin position="21"/>
        <end position="41"/>
    </location>
</feature>
<feature type="transmembrane region" description="Helical" evidence="6">
    <location>
        <begin position="331"/>
        <end position="356"/>
    </location>
</feature>
<keyword evidence="5 6" id="KW-0472">Membrane</keyword>
<feature type="transmembrane region" description="Helical" evidence="6">
    <location>
        <begin position="118"/>
        <end position="136"/>
    </location>
</feature>
<dbReference type="GO" id="GO:0005886">
    <property type="term" value="C:plasma membrane"/>
    <property type="evidence" value="ECO:0007669"/>
    <property type="project" value="UniProtKB-SubCell"/>
</dbReference>
<feature type="transmembrane region" description="Helical" evidence="6">
    <location>
        <begin position="363"/>
        <end position="381"/>
    </location>
</feature>
<proteinExistence type="predicted"/>
<gene>
    <name evidence="7" type="ORF">ASZ90_005067</name>
</gene>
<feature type="transmembrane region" description="Helical" evidence="6">
    <location>
        <begin position="148"/>
        <end position="169"/>
    </location>
</feature>
<dbReference type="InterPro" id="IPR002797">
    <property type="entry name" value="Polysacc_synth"/>
</dbReference>
<reference evidence="7" key="1">
    <citation type="journal article" date="2015" name="Proc. Natl. Acad. Sci. U.S.A.">
        <title>Networks of energetic and metabolic interactions define dynamics in microbial communities.</title>
        <authorList>
            <person name="Embree M."/>
            <person name="Liu J.K."/>
            <person name="Al-Bassam M.M."/>
            <person name="Zengler K."/>
        </authorList>
    </citation>
    <scope>NUCLEOTIDE SEQUENCE</scope>
</reference>
<keyword evidence="2" id="KW-1003">Cell membrane</keyword>
<evidence type="ECO:0000256" key="3">
    <source>
        <dbReference type="ARBA" id="ARBA00022692"/>
    </source>
</evidence>
<dbReference type="AlphaFoldDB" id="A0A0W8FW27"/>
<evidence type="ECO:0000256" key="4">
    <source>
        <dbReference type="ARBA" id="ARBA00022989"/>
    </source>
</evidence>
<dbReference type="EMBL" id="LNQE01000768">
    <property type="protein sequence ID" value="KUG25112.1"/>
    <property type="molecule type" value="Genomic_DNA"/>
</dbReference>
<sequence length="420" mass="47398">MNLRNEFKFVFNLVSKGQYTLYISVVEKVSYLIIFAILARVANTSEYGLIITIFAFSNILTAFLNLGLGINIQKEVSLIGEDINDILSNTFFIKLISFPIFIGIMFVYLNVFLDVSNLFLIIPLAVYLASFQEILNRGLYGQTKFKQSFLALVASRLFLLALIGTIFFFNPNHFYILAGYLAGILFYQFLLSKTFVDLTGFKIQFSFDPKMIKKIMLNSFPLGIGIFSVFVYDKVDVVVIQSFLSNELVAFYAIAYSIYKIPSIVPGVVLIPFFSNIVESFKKNRVVDKKQIIFIGISIFILSLLVGLLVYSFSDLLIKIIYGDQFAVSKAYLIVLVIALPGLFLNNFTGTLLNAVNMQKNQAIGTTVGVCVNLLLLFLLIDVYGVWAAVFSTIVSEFLVFFIQLLFILKYREILFSGNI</sequence>
<evidence type="ECO:0000256" key="1">
    <source>
        <dbReference type="ARBA" id="ARBA00004651"/>
    </source>
</evidence>
<feature type="transmembrane region" description="Helical" evidence="6">
    <location>
        <begin position="215"/>
        <end position="232"/>
    </location>
</feature>
<organism evidence="7">
    <name type="scientific">hydrocarbon metagenome</name>
    <dbReference type="NCBI Taxonomy" id="938273"/>
    <lineage>
        <taxon>unclassified sequences</taxon>
        <taxon>metagenomes</taxon>
        <taxon>ecological metagenomes</taxon>
    </lineage>
</organism>
<feature type="transmembrane region" description="Helical" evidence="6">
    <location>
        <begin position="47"/>
        <end position="70"/>
    </location>
</feature>
<evidence type="ECO:0000256" key="5">
    <source>
        <dbReference type="ARBA" id="ARBA00023136"/>
    </source>
</evidence>
<feature type="transmembrane region" description="Helical" evidence="6">
    <location>
        <begin position="252"/>
        <end position="271"/>
    </location>
</feature>
<evidence type="ECO:0000313" key="7">
    <source>
        <dbReference type="EMBL" id="KUG25112.1"/>
    </source>
</evidence>
<keyword evidence="3 6" id="KW-0812">Transmembrane</keyword>
<dbReference type="InterPro" id="IPR050833">
    <property type="entry name" value="Poly_Biosynth_Transport"/>
</dbReference>
<feature type="transmembrane region" description="Helical" evidence="6">
    <location>
        <begin position="387"/>
        <end position="409"/>
    </location>
</feature>
<comment type="subcellular location">
    <subcellularLocation>
        <location evidence="1">Cell membrane</location>
        <topology evidence="1">Multi-pass membrane protein</topology>
    </subcellularLocation>
</comment>
<feature type="transmembrane region" description="Helical" evidence="6">
    <location>
        <begin position="91"/>
        <end position="112"/>
    </location>
</feature>
<comment type="caution">
    <text evidence="7">The sequence shown here is derived from an EMBL/GenBank/DDBJ whole genome shotgun (WGS) entry which is preliminary data.</text>
</comment>
<dbReference type="PANTHER" id="PTHR30250">
    <property type="entry name" value="PST FAMILY PREDICTED COLANIC ACID TRANSPORTER"/>
    <property type="match status" value="1"/>
</dbReference>
<keyword evidence="4 6" id="KW-1133">Transmembrane helix</keyword>
<dbReference type="PANTHER" id="PTHR30250:SF11">
    <property type="entry name" value="O-ANTIGEN TRANSPORTER-RELATED"/>
    <property type="match status" value="1"/>
</dbReference>
<name>A0A0W8FW27_9ZZZZ</name>
<feature type="transmembrane region" description="Helical" evidence="6">
    <location>
        <begin position="175"/>
        <end position="195"/>
    </location>
</feature>
<dbReference type="Pfam" id="PF01943">
    <property type="entry name" value="Polysacc_synt"/>
    <property type="match status" value="1"/>
</dbReference>
<feature type="transmembrane region" description="Helical" evidence="6">
    <location>
        <begin position="292"/>
        <end position="311"/>
    </location>
</feature>
<evidence type="ECO:0000256" key="2">
    <source>
        <dbReference type="ARBA" id="ARBA00022475"/>
    </source>
</evidence>
<accession>A0A0W8FW27</accession>